<dbReference type="AlphaFoldDB" id="A0A1X0NVB8"/>
<feature type="transmembrane region" description="Helical" evidence="2">
    <location>
        <begin position="169"/>
        <end position="186"/>
    </location>
</feature>
<evidence type="ECO:0000256" key="1">
    <source>
        <dbReference type="SAM" id="MobiDB-lite"/>
    </source>
</evidence>
<proteinExistence type="predicted"/>
<comment type="caution">
    <text evidence="3">The sequence shown here is derived from an EMBL/GenBank/DDBJ whole genome shotgun (WGS) entry which is preliminary data.</text>
</comment>
<dbReference type="VEuPathDB" id="TriTrypDB:TM35_000162840"/>
<dbReference type="GeneID" id="39985936"/>
<evidence type="ECO:0000256" key="2">
    <source>
        <dbReference type="SAM" id="Phobius"/>
    </source>
</evidence>
<dbReference type="RefSeq" id="XP_028882712.1">
    <property type="nucleotide sequence ID" value="XM_029026156.1"/>
</dbReference>
<reference evidence="3 4" key="1">
    <citation type="submission" date="2017-03" db="EMBL/GenBank/DDBJ databases">
        <title>An alternative strategy for trypanosome survival in the mammalian bloodstream revealed through genome and transcriptome analysis of the ubiquitous bovine parasite Trypanosoma (Megatrypanum) theileri.</title>
        <authorList>
            <person name="Kelly S."/>
            <person name="Ivens A."/>
            <person name="Mott A."/>
            <person name="O'Neill E."/>
            <person name="Emms D."/>
            <person name="Macleod O."/>
            <person name="Voorheis P."/>
            <person name="Matthews J."/>
            <person name="Matthews K."/>
            <person name="Carrington M."/>
        </authorList>
    </citation>
    <scope>NUCLEOTIDE SEQUENCE [LARGE SCALE GENOMIC DNA]</scope>
    <source>
        <strain evidence="3">Edinburgh</strain>
    </source>
</reference>
<dbReference type="Proteomes" id="UP000192257">
    <property type="component" value="Unassembled WGS sequence"/>
</dbReference>
<feature type="transmembrane region" description="Helical" evidence="2">
    <location>
        <begin position="71"/>
        <end position="88"/>
    </location>
</feature>
<dbReference type="EMBL" id="NBCO01000016">
    <property type="protein sequence ID" value="ORC88646.1"/>
    <property type="molecule type" value="Genomic_DNA"/>
</dbReference>
<gene>
    <name evidence="3" type="ORF">TM35_000162840</name>
</gene>
<keyword evidence="2" id="KW-0812">Transmembrane</keyword>
<accession>A0A1X0NVB8</accession>
<keyword evidence="2" id="KW-0472">Membrane</keyword>
<feature type="region of interest" description="Disordered" evidence="1">
    <location>
        <begin position="37"/>
        <end position="56"/>
    </location>
</feature>
<sequence length="216" mass="23045">MASGSLQAAVVSITAWAAGDFLAQFVAAHREAARRRLASASSSSSSQGGSEAPRVRPTAAQMAAMVDGPRIAAAALFGAFVALPTHHFRRAARKSRGPTAAAVLFTLSLQQFLLTPLTLLAYYNAATALRGGFADPAFLRAYETDVHAGGRYDAFSVERRILVDVMPNPLIASWGVFAPLAFLNYTSGRPVRGVYAAFFLIPWTAYVSYTQSTQLL</sequence>
<name>A0A1X0NVB8_9TRYP</name>
<feature type="transmembrane region" description="Helical" evidence="2">
    <location>
        <begin position="100"/>
        <end position="123"/>
    </location>
</feature>
<organism evidence="3 4">
    <name type="scientific">Trypanosoma theileri</name>
    <dbReference type="NCBI Taxonomy" id="67003"/>
    <lineage>
        <taxon>Eukaryota</taxon>
        <taxon>Discoba</taxon>
        <taxon>Euglenozoa</taxon>
        <taxon>Kinetoplastea</taxon>
        <taxon>Metakinetoplastina</taxon>
        <taxon>Trypanosomatida</taxon>
        <taxon>Trypanosomatidae</taxon>
        <taxon>Trypanosoma</taxon>
    </lineage>
</organism>
<keyword evidence="2" id="KW-1133">Transmembrane helix</keyword>
<feature type="transmembrane region" description="Helical" evidence="2">
    <location>
        <begin position="193"/>
        <end position="209"/>
    </location>
</feature>
<protein>
    <submittedName>
        <fullName evidence="3">Uncharacterized protein</fullName>
    </submittedName>
</protein>
<evidence type="ECO:0000313" key="4">
    <source>
        <dbReference type="Proteomes" id="UP000192257"/>
    </source>
</evidence>
<evidence type="ECO:0000313" key="3">
    <source>
        <dbReference type="EMBL" id="ORC88646.1"/>
    </source>
</evidence>
<dbReference type="OrthoDB" id="277869at2759"/>
<keyword evidence="4" id="KW-1185">Reference proteome</keyword>